<dbReference type="PANTHER" id="PTHR44520:SF2">
    <property type="entry name" value="RESPONSE REGULATOR RCP1"/>
    <property type="match status" value="1"/>
</dbReference>
<protein>
    <submittedName>
        <fullName evidence="3">Response regulator</fullName>
    </submittedName>
</protein>
<dbReference type="SUPFAM" id="SSF52172">
    <property type="entry name" value="CheY-like"/>
    <property type="match status" value="1"/>
</dbReference>
<dbReference type="Pfam" id="PF00072">
    <property type="entry name" value="Response_reg"/>
    <property type="match status" value="1"/>
</dbReference>
<gene>
    <name evidence="3" type="ORF">GCM10011506_47310</name>
</gene>
<dbReference type="InterPro" id="IPR011006">
    <property type="entry name" value="CheY-like_superfamily"/>
</dbReference>
<feature type="modified residue" description="4-aspartylphosphate" evidence="1">
    <location>
        <position position="73"/>
    </location>
</feature>
<sequence>MKNNEEKHPLRCILLIDDDLATNFLHQDVIKSTGVKAHIQVCHDGQEALDYLNCEGEFSNEPFFPQPGIIFLDINMPGMNGWEFLEVYEKMPSDRKAEIVVAMLTTSLNLDDHDKAEKTEGVKKYLSKPLKKEYLEELIEKNFKSF</sequence>
<dbReference type="PROSITE" id="PS50110">
    <property type="entry name" value="RESPONSE_REGULATORY"/>
    <property type="match status" value="1"/>
</dbReference>
<proteinExistence type="predicted"/>
<evidence type="ECO:0000259" key="2">
    <source>
        <dbReference type="PROSITE" id="PS50110"/>
    </source>
</evidence>
<dbReference type="SMART" id="SM00448">
    <property type="entry name" value="REC"/>
    <property type="match status" value="1"/>
</dbReference>
<dbReference type="InterPro" id="IPR052893">
    <property type="entry name" value="TCS_response_regulator"/>
</dbReference>
<comment type="caution">
    <text evidence="3">The sequence shown here is derived from an EMBL/GenBank/DDBJ whole genome shotgun (WGS) entry which is preliminary data.</text>
</comment>
<dbReference type="InterPro" id="IPR001789">
    <property type="entry name" value="Sig_transdc_resp-reg_receiver"/>
</dbReference>
<keyword evidence="4" id="KW-1185">Reference proteome</keyword>
<accession>A0ABQ1N6P9</accession>
<evidence type="ECO:0000256" key="1">
    <source>
        <dbReference type="PROSITE-ProRule" id="PRU00169"/>
    </source>
</evidence>
<reference evidence="4" key="1">
    <citation type="journal article" date="2019" name="Int. J. Syst. Evol. Microbiol.">
        <title>The Global Catalogue of Microorganisms (GCM) 10K type strain sequencing project: providing services to taxonomists for standard genome sequencing and annotation.</title>
        <authorList>
            <consortium name="The Broad Institute Genomics Platform"/>
            <consortium name="The Broad Institute Genome Sequencing Center for Infectious Disease"/>
            <person name="Wu L."/>
            <person name="Ma J."/>
        </authorList>
    </citation>
    <scope>NUCLEOTIDE SEQUENCE [LARGE SCALE GENOMIC DNA]</scope>
    <source>
        <strain evidence="4">CGMCC 1.10832</strain>
    </source>
</reference>
<evidence type="ECO:0000313" key="4">
    <source>
        <dbReference type="Proteomes" id="UP000636010"/>
    </source>
</evidence>
<name>A0ABQ1N6P9_9BACT</name>
<keyword evidence="1" id="KW-0597">Phosphoprotein</keyword>
<feature type="domain" description="Response regulatory" evidence="2">
    <location>
        <begin position="12"/>
        <end position="143"/>
    </location>
</feature>
<evidence type="ECO:0000313" key="3">
    <source>
        <dbReference type="EMBL" id="GGC56145.1"/>
    </source>
</evidence>
<dbReference type="Gene3D" id="3.40.50.2300">
    <property type="match status" value="1"/>
</dbReference>
<dbReference type="EMBL" id="BMEC01000027">
    <property type="protein sequence ID" value="GGC56145.1"/>
    <property type="molecule type" value="Genomic_DNA"/>
</dbReference>
<dbReference type="Proteomes" id="UP000636010">
    <property type="component" value="Unassembled WGS sequence"/>
</dbReference>
<dbReference type="RefSeq" id="WP_188467841.1">
    <property type="nucleotide sequence ID" value="NZ_BAABHU010000027.1"/>
</dbReference>
<organism evidence="3 4">
    <name type="scientific">Marivirga lumbricoides</name>
    <dbReference type="NCBI Taxonomy" id="1046115"/>
    <lineage>
        <taxon>Bacteria</taxon>
        <taxon>Pseudomonadati</taxon>
        <taxon>Bacteroidota</taxon>
        <taxon>Cytophagia</taxon>
        <taxon>Cytophagales</taxon>
        <taxon>Marivirgaceae</taxon>
        <taxon>Marivirga</taxon>
    </lineage>
</organism>
<dbReference type="PANTHER" id="PTHR44520">
    <property type="entry name" value="RESPONSE REGULATOR RCP1-RELATED"/>
    <property type="match status" value="1"/>
</dbReference>